<evidence type="ECO:0000313" key="2">
    <source>
        <dbReference type="Proteomes" id="UP000504631"/>
    </source>
</evidence>
<dbReference type="SUPFAM" id="SSF56219">
    <property type="entry name" value="DNase I-like"/>
    <property type="match status" value="1"/>
</dbReference>
<evidence type="ECO:0000313" key="3">
    <source>
        <dbReference type="RefSeq" id="XP_033356899.1"/>
    </source>
</evidence>
<dbReference type="GO" id="GO:0003824">
    <property type="term" value="F:catalytic activity"/>
    <property type="evidence" value="ECO:0007669"/>
    <property type="project" value="InterPro"/>
</dbReference>
<dbReference type="Proteomes" id="UP000504631">
    <property type="component" value="Unplaced"/>
</dbReference>
<keyword evidence="2" id="KW-1185">Reference proteome</keyword>
<dbReference type="InterPro" id="IPR036691">
    <property type="entry name" value="Endo/exonu/phosph_ase_sf"/>
</dbReference>
<accession>A0A6J3KYL4</accession>
<dbReference type="RefSeq" id="XP_033356899.1">
    <property type="nucleotide sequence ID" value="XM_033501008.1"/>
</dbReference>
<reference evidence="3" key="1">
    <citation type="submission" date="2025-08" db="UniProtKB">
        <authorList>
            <consortium name="RefSeq"/>
        </authorList>
    </citation>
    <scope>IDENTIFICATION</scope>
    <source>
        <tissue evidence="3">Muscle</tissue>
    </source>
</reference>
<dbReference type="KEGG" id="bvk:117237244"/>
<dbReference type="PANTHER" id="PTHR33273:SF4">
    <property type="entry name" value="ENDONUCLEASE_EXONUCLEASE_PHOSPHATASE DOMAIN-CONTAINING PROTEIN"/>
    <property type="match status" value="1"/>
</dbReference>
<feature type="domain" description="Endonuclease/exonuclease/phosphatase" evidence="1">
    <location>
        <begin position="70"/>
        <end position="190"/>
    </location>
</feature>
<proteinExistence type="predicted"/>
<dbReference type="InterPro" id="IPR005135">
    <property type="entry name" value="Endo/exonuclease/phosphatase"/>
</dbReference>
<organism evidence="2 3">
    <name type="scientific">Bombus vosnesenskii</name>
    <dbReference type="NCBI Taxonomy" id="207650"/>
    <lineage>
        <taxon>Eukaryota</taxon>
        <taxon>Metazoa</taxon>
        <taxon>Ecdysozoa</taxon>
        <taxon>Arthropoda</taxon>
        <taxon>Hexapoda</taxon>
        <taxon>Insecta</taxon>
        <taxon>Pterygota</taxon>
        <taxon>Neoptera</taxon>
        <taxon>Endopterygota</taxon>
        <taxon>Hymenoptera</taxon>
        <taxon>Apocrita</taxon>
        <taxon>Aculeata</taxon>
        <taxon>Apoidea</taxon>
        <taxon>Anthophila</taxon>
        <taxon>Apidae</taxon>
        <taxon>Bombus</taxon>
        <taxon>Pyrobombus</taxon>
    </lineage>
</organism>
<dbReference type="AlphaFoldDB" id="A0A6J3KYL4"/>
<protein>
    <submittedName>
        <fullName evidence="3">Uncharacterized protein LOC117237244</fullName>
    </submittedName>
</protein>
<sequence>MAQDLMCQSAIEATPDAAIISEPYRQLPYWYNDNKGDASIWVTQFNGRAPDETLLYRKDRLVGTGVGDILCVSGYCTPKIKIEEYMMYINKLASEIRNGVNRNKKLIVAGDFNAEFTCWGGETTDERGRIFMETLCDYSAFPIRLDDKYTFYRNARTSCPDIISATNKVNDLNVRSKVLNAFTASIHLYIFHTFKTRTVSDRTKFFKYVTKSLAPDIFLTKFDEIANVENFNTTDDADMAELLQKCMVETCDKMLKKVICTANRKYSKHWWNETHKAHKVLRRVTRARKKEASGIDVPISAYKEIRSQLKKEIAGSRKRAWAGFCEILEMDPWGKPYRTIMSRCNKKGLPNDVPIDKVKEILNCLFIIGHRPLQMEVEECDRDEITYNTTLDEEDVG</sequence>
<dbReference type="GeneID" id="117237244"/>
<gene>
    <name evidence="3" type="primary">LOC117237244</name>
</gene>
<dbReference type="Pfam" id="PF14529">
    <property type="entry name" value="Exo_endo_phos_2"/>
    <property type="match status" value="1"/>
</dbReference>
<name>A0A6J3KYL4_9HYME</name>
<dbReference type="Gene3D" id="3.60.10.10">
    <property type="entry name" value="Endonuclease/exonuclease/phosphatase"/>
    <property type="match status" value="1"/>
</dbReference>
<evidence type="ECO:0000259" key="1">
    <source>
        <dbReference type="Pfam" id="PF14529"/>
    </source>
</evidence>
<dbReference type="PANTHER" id="PTHR33273">
    <property type="entry name" value="DOMAIN-CONTAINING PROTEIN, PUTATIVE-RELATED"/>
    <property type="match status" value="1"/>
</dbReference>